<keyword evidence="1" id="KW-0472">Membrane</keyword>
<evidence type="ECO:0000313" key="2">
    <source>
        <dbReference type="EMBL" id="MFD2117894.1"/>
    </source>
</evidence>
<feature type="transmembrane region" description="Helical" evidence="1">
    <location>
        <begin position="74"/>
        <end position="93"/>
    </location>
</feature>
<dbReference type="EMBL" id="JBHUHO010000047">
    <property type="protein sequence ID" value="MFD2117894.1"/>
    <property type="molecule type" value="Genomic_DNA"/>
</dbReference>
<feature type="transmembrane region" description="Helical" evidence="1">
    <location>
        <begin position="142"/>
        <end position="158"/>
    </location>
</feature>
<sequence length="168" mass="19438">MEPNINEIRNDNVRLGVSGLGGWLVLIQIGLILTLIQLLNQIITVDLTIFTDGTWQLLTSKGSDFYDPLWKPTLIFETVYNILFSIFTLFILVQFYRKKGIIPRLMIVFYSLSLLVGIFDYIMLQQIPLAKELEDGSSIRDIIKSAITCLIWILYFLRSERVKNTFIQ</sequence>
<keyword evidence="1" id="KW-0812">Transmembrane</keyword>
<dbReference type="InterPro" id="IPR019690">
    <property type="entry name" value="DUF2569"/>
</dbReference>
<gene>
    <name evidence="2" type="ORF">ACFSJH_19350</name>
</gene>
<feature type="transmembrane region" description="Helical" evidence="1">
    <location>
        <begin position="105"/>
        <end position="122"/>
    </location>
</feature>
<proteinExistence type="predicted"/>
<evidence type="ECO:0000313" key="3">
    <source>
        <dbReference type="Proteomes" id="UP001597362"/>
    </source>
</evidence>
<name>A0ABW4YQ94_9BACL</name>
<dbReference type="Proteomes" id="UP001597362">
    <property type="component" value="Unassembled WGS sequence"/>
</dbReference>
<keyword evidence="1" id="KW-1133">Transmembrane helix</keyword>
<protein>
    <submittedName>
        <fullName evidence="2">DUF2569 domain-containing protein</fullName>
    </submittedName>
</protein>
<accession>A0ABW4YQ94</accession>
<dbReference type="RefSeq" id="WP_377775268.1">
    <property type="nucleotide sequence ID" value="NZ_JBHUHO010000047.1"/>
</dbReference>
<evidence type="ECO:0000256" key="1">
    <source>
        <dbReference type="SAM" id="Phobius"/>
    </source>
</evidence>
<organism evidence="2 3">
    <name type="scientific">Paenibacillus yanchengensis</name>
    <dbReference type="NCBI Taxonomy" id="2035833"/>
    <lineage>
        <taxon>Bacteria</taxon>
        <taxon>Bacillati</taxon>
        <taxon>Bacillota</taxon>
        <taxon>Bacilli</taxon>
        <taxon>Bacillales</taxon>
        <taxon>Paenibacillaceae</taxon>
        <taxon>Paenibacillus</taxon>
    </lineage>
</organism>
<feature type="transmembrane region" description="Helical" evidence="1">
    <location>
        <begin position="20"/>
        <end position="39"/>
    </location>
</feature>
<comment type="caution">
    <text evidence="2">The sequence shown here is derived from an EMBL/GenBank/DDBJ whole genome shotgun (WGS) entry which is preliminary data.</text>
</comment>
<reference evidence="3" key="1">
    <citation type="journal article" date="2019" name="Int. J. Syst. Evol. Microbiol.">
        <title>The Global Catalogue of Microorganisms (GCM) 10K type strain sequencing project: providing services to taxonomists for standard genome sequencing and annotation.</title>
        <authorList>
            <consortium name="The Broad Institute Genomics Platform"/>
            <consortium name="The Broad Institute Genome Sequencing Center for Infectious Disease"/>
            <person name="Wu L."/>
            <person name="Ma J."/>
        </authorList>
    </citation>
    <scope>NUCLEOTIDE SEQUENCE [LARGE SCALE GENOMIC DNA]</scope>
    <source>
        <strain evidence="3">GH52</strain>
    </source>
</reference>
<dbReference type="Pfam" id="PF10754">
    <property type="entry name" value="DUF2569"/>
    <property type="match status" value="1"/>
</dbReference>
<keyword evidence="3" id="KW-1185">Reference proteome</keyword>